<dbReference type="InterPro" id="IPR052159">
    <property type="entry name" value="Competence_DNA_uptake"/>
</dbReference>
<feature type="domain" description="Metallo-beta-lactamase" evidence="2">
    <location>
        <begin position="89"/>
        <end position="289"/>
    </location>
</feature>
<dbReference type="SUPFAM" id="SSF56281">
    <property type="entry name" value="Metallo-hydrolase/oxidoreductase"/>
    <property type="match status" value="1"/>
</dbReference>
<dbReference type="Pfam" id="PF00753">
    <property type="entry name" value="Lactamase_B"/>
    <property type="match status" value="1"/>
</dbReference>
<comment type="caution">
    <text evidence="3">The sequence shown here is derived from an EMBL/GenBank/DDBJ whole genome shotgun (WGS) entry which is preliminary data.</text>
</comment>
<dbReference type="EMBL" id="PCRO01000043">
    <property type="protein sequence ID" value="PIP22544.1"/>
    <property type="molecule type" value="Genomic_DNA"/>
</dbReference>
<dbReference type="AlphaFoldDB" id="A0A2G9YTG0"/>
<keyword evidence="1" id="KW-1133">Transmembrane helix</keyword>
<dbReference type="CDD" id="cd07731">
    <property type="entry name" value="ComA-like_MBL-fold"/>
    <property type="match status" value="1"/>
</dbReference>
<dbReference type="InterPro" id="IPR001279">
    <property type="entry name" value="Metallo-B-lactamas"/>
</dbReference>
<dbReference type="InterPro" id="IPR036866">
    <property type="entry name" value="RibonucZ/Hydroxyglut_hydro"/>
</dbReference>
<dbReference type="Gene3D" id="3.60.15.10">
    <property type="entry name" value="Ribonuclease Z/Hydroxyacylglutathione hydrolase-like"/>
    <property type="match status" value="1"/>
</dbReference>
<name>A0A2G9YTG0_9BACT</name>
<keyword evidence="1" id="KW-0472">Membrane</keyword>
<accession>A0A2G9YTG0</accession>
<dbReference type="SMART" id="SM00849">
    <property type="entry name" value="Lactamase_B"/>
    <property type="match status" value="1"/>
</dbReference>
<gene>
    <name evidence="3" type="ORF">COX37_03460</name>
</gene>
<evidence type="ECO:0000313" key="3">
    <source>
        <dbReference type="EMBL" id="PIP22544.1"/>
    </source>
</evidence>
<protein>
    <submittedName>
        <fullName evidence="3">MBL fold metallo-hydrolase</fullName>
    </submittedName>
</protein>
<keyword evidence="1" id="KW-0812">Transmembrane</keyword>
<keyword evidence="3" id="KW-0378">Hydrolase</keyword>
<evidence type="ECO:0000259" key="2">
    <source>
        <dbReference type="SMART" id="SM00849"/>
    </source>
</evidence>
<evidence type="ECO:0000313" key="4">
    <source>
        <dbReference type="Proteomes" id="UP000229976"/>
    </source>
</evidence>
<dbReference type="PANTHER" id="PTHR30619">
    <property type="entry name" value="DNA INTERNALIZATION/COMPETENCE PROTEIN COMEC/REC2"/>
    <property type="match status" value="1"/>
</dbReference>
<evidence type="ECO:0000256" key="1">
    <source>
        <dbReference type="SAM" id="Phobius"/>
    </source>
</evidence>
<dbReference type="PANTHER" id="PTHR30619:SF1">
    <property type="entry name" value="RECOMBINATION PROTEIN 2"/>
    <property type="match status" value="1"/>
</dbReference>
<feature type="transmembrane region" description="Helical" evidence="1">
    <location>
        <begin position="52"/>
        <end position="72"/>
    </location>
</feature>
<proteinExistence type="predicted"/>
<dbReference type="GO" id="GO:0016787">
    <property type="term" value="F:hydrolase activity"/>
    <property type="evidence" value="ECO:0007669"/>
    <property type="project" value="UniProtKB-KW"/>
</dbReference>
<organism evidence="3 4">
    <name type="scientific">Candidatus Nealsonbacteria bacterium CG23_combo_of_CG06-09_8_20_14_all_39_17</name>
    <dbReference type="NCBI Taxonomy" id="1974722"/>
    <lineage>
        <taxon>Bacteria</taxon>
        <taxon>Candidatus Nealsoniibacteriota</taxon>
    </lineage>
</organism>
<sequence length="335" mass="37181">MRNKDVQNYGREKVNRRSKLQKKNILFTKTAERRFLSSCGNMEIMKEGSRKIILGIFGFLIFVDALAWLAVWDLSRPQLFEVDFFDVGQGDSIFIETPGNQQILIDGGPDSTVLEKLGKEMPFWDRTIDLVILTHPDYDHLDGLIEVLKSYRVEKILWTGVASDKKRGEYDDWLKALRKEKAEVFIAQAGQSISAGDVPMEVLSPLENLQGQELANFNNSSVVIKAVFGQNSFLFTGDISKTAEKKIIGSGADVKANVLKIAHHGSNSSTSEELLTAVSPETAVISVGAGNTYGHPSQGTLDILNKYGIRVLRTDQQGDIKIISDGNNFKIINSQ</sequence>
<dbReference type="Proteomes" id="UP000229976">
    <property type="component" value="Unassembled WGS sequence"/>
</dbReference>
<reference evidence="3 4" key="1">
    <citation type="submission" date="2017-09" db="EMBL/GenBank/DDBJ databases">
        <title>Depth-based differentiation of microbial function through sediment-hosted aquifers and enrichment of novel symbionts in the deep terrestrial subsurface.</title>
        <authorList>
            <person name="Probst A.J."/>
            <person name="Ladd B."/>
            <person name="Jarett J.K."/>
            <person name="Geller-Mcgrath D.E."/>
            <person name="Sieber C.M."/>
            <person name="Emerson J.B."/>
            <person name="Anantharaman K."/>
            <person name="Thomas B.C."/>
            <person name="Malmstrom R."/>
            <person name="Stieglmeier M."/>
            <person name="Klingl A."/>
            <person name="Woyke T."/>
            <person name="Ryan C.M."/>
            <person name="Banfield J.F."/>
        </authorList>
    </citation>
    <scope>NUCLEOTIDE SEQUENCE [LARGE SCALE GENOMIC DNA]</scope>
    <source>
        <strain evidence="3">CG23_combo_of_CG06-09_8_20_14_all_39_17</strain>
    </source>
</reference>
<dbReference type="InterPro" id="IPR035681">
    <property type="entry name" value="ComA-like_MBL"/>
</dbReference>